<feature type="transmembrane region" description="Helical" evidence="2">
    <location>
        <begin position="137"/>
        <end position="154"/>
    </location>
</feature>
<protein>
    <submittedName>
        <fullName evidence="4">Acyltransferase family protein</fullName>
    </submittedName>
</protein>
<dbReference type="GO" id="GO:0009103">
    <property type="term" value="P:lipopolysaccharide biosynthetic process"/>
    <property type="evidence" value="ECO:0007669"/>
    <property type="project" value="TreeGrafter"/>
</dbReference>
<evidence type="ECO:0000259" key="3">
    <source>
        <dbReference type="Pfam" id="PF01757"/>
    </source>
</evidence>
<dbReference type="InterPro" id="IPR050879">
    <property type="entry name" value="Acyltransferase_3"/>
</dbReference>
<evidence type="ECO:0000256" key="1">
    <source>
        <dbReference type="SAM" id="MobiDB-lite"/>
    </source>
</evidence>
<name>A0A1A9GKG0_9ACTN</name>
<gene>
    <name evidence="4" type="ORF">I601_1510</name>
</gene>
<dbReference type="PATRIC" id="fig|1300347.3.peg.1511"/>
<feature type="transmembrane region" description="Helical" evidence="2">
    <location>
        <begin position="348"/>
        <end position="367"/>
    </location>
</feature>
<dbReference type="PANTHER" id="PTHR23028">
    <property type="entry name" value="ACETYLTRANSFERASE"/>
    <property type="match status" value="1"/>
</dbReference>
<feature type="transmembrane region" description="Helical" evidence="2">
    <location>
        <begin position="315"/>
        <end position="336"/>
    </location>
</feature>
<accession>A0A1A9GKG0</accession>
<sequence>MSAALSPPPDRTPDQTADQRRARWPRKARRTDHGFGRVSARPGARSAFRLRGVEGWRGIACLVVVAYHVWQNMDDDGDGLGPAGGSADVLAAILSVDVVVDLFFVLSGLLLFLPFVQAALEDERRVPLWREFLWRRCVRLFPVYWLVVVIAWSTRNFGFETAQWLDLVEHLLLLQAFDSERIFYTLGPAWTLSVEWVFYLSLAALGPPLVRWARTGGTRPARVLMLLAPLGVVALLSVLYKINVQLVWQVPVTDWAWRFGPAAKADDFAIGMALAVLMVVLGERRLPVPGTVLLAVTGAWLILAARVQVLSDPDSMLVILRHPLAATGWALVLLAVMSSRSDRPAAWVDNALLVRLSIVAYTVYIVHEPLILGLRSLDLLPTGTSHLPRNMVVVLLLTLAAAWLLHRVVEEPWCDLAALQRRGGGRADLYAPLDELVPLAADERGPGAVDALSLRDQVLAGHGQDRPVLSRTAPL</sequence>
<feature type="transmembrane region" description="Helical" evidence="2">
    <location>
        <begin position="223"/>
        <end position="242"/>
    </location>
</feature>
<feature type="transmembrane region" description="Helical" evidence="2">
    <location>
        <begin position="90"/>
        <end position="116"/>
    </location>
</feature>
<keyword evidence="5" id="KW-1185">Reference proteome</keyword>
<keyword evidence="4" id="KW-0012">Acyltransferase</keyword>
<dbReference type="Proteomes" id="UP000077868">
    <property type="component" value="Chromosome"/>
</dbReference>
<dbReference type="STRING" id="1300347.I601_1510"/>
<evidence type="ECO:0000313" key="5">
    <source>
        <dbReference type="Proteomes" id="UP000077868"/>
    </source>
</evidence>
<keyword evidence="2" id="KW-0472">Membrane</keyword>
<organism evidence="4 5">
    <name type="scientific">Nocardioides dokdonensis FR1436</name>
    <dbReference type="NCBI Taxonomy" id="1300347"/>
    <lineage>
        <taxon>Bacteria</taxon>
        <taxon>Bacillati</taxon>
        <taxon>Actinomycetota</taxon>
        <taxon>Actinomycetes</taxon>
        <taxon>Propionibacteriales</taxon>
        <taxon>Nocardioidaceae</taxon>
        <taxon>Nocardioides</taxon>
    </lineage>
</organism>
<feature type="transmembrane region" description="Helical" evidence="2">
    <location>
        <begin position="387"/>
        <end position="405"/>
    </location>
</feature>
<feature type="region of interest" description="Disordered" evidence="1">
    <location>
        <begin position="1"/>
        <end position="37"/>
    </location>
</feature>
<dbReference type="RefSeq" id="WP_068107871.1">
    <property type="nucleotide sequence ID" value="NZ_CP015079.1"/>
</dbReference>
<dbReference type="AlphaFoldDB" id="A0A1A9GKG0"/>
<dbReference type="PANTHER" id="PTHR23028:SF53">
    <property type="entry name" value="ACYL_TRANSF_3 DOMAIN-CONTAINING PROTEIN"/>
    <property type="match status" value="1"/>
</dbReference>
<feature type="transmembrane region" description="Helical" evidence="2">
    <location>
        <begin position="182"/>
        <end position="202"/>
    </location>
</feature>
<feature type="compositionally biased region" description="Pro residues" evidence="1">
    <location>
        <begin position="1"/>
        <end position="10"/>
    </location>
</feature>
<feature type="transmembrane region" description="Helical" evidence="2">
    <location>
        <begin position="262"/>
        <end position="281"/>
    </location>
</feature>
<dbReference type="KEGG" id="ndk:I601_1510"/>
<feature type="domain" description="Acyltransferase 3" evidence="3">
    <location>
        <begin position="52"/>
        <end position="406"/>
    </location>
</feature>
<keyword evidence="4" id="KW-0808">Transferase</keyword>
<dbReference type="Pfam" id="PF01757">
    <property type="entry name" value="Acyl_transf_3"/>
    <property type="match status" value="1"/>
</dbReference>
<dbReference type="GO" id="GO:0016020">
    <property type="term" value="C:membrane"/>
    <property type="evidence" value="ECO:0007669"/>
    <property type="project" value="TreeGrafter"/>
</dbReference>
<evidence type="ECO:0000256" key="2">
    <source>
        <dbReference type="SAM" id="Phobius"/>
    </source>
</evidence>
<keyword evidence="2" id="KW-0812">Transmembrane</keyword>
<dbReference type="EMBL" id="CP015079">
    <property type="protein sequence ID" value="ANH37945.1"/>
    <property type="molecule type" value="Genomic_DNA"/>
</dbReference>
<keyword evidence="2" id="KW-1133">Transmembrane helix</keyword>
<evidence type="ECO:0000313" key="4">
    <source>
        <dbReference type="EMBL" id="ANH37945.1"/>
    </source>
</evidence>
<dbReference type="OrthoDB" id="5242306at2"/>
<proteinExistence type="predicted"/>
<feature type="compositionally biased region" description="Basic and acidic residues" evidence="1">
    <location>
        <begin position="11"/>
        <end position="21"/>
    </location>
</feature>
<feature type="transmembrane region" description="Helical" evidence="2">
    <location>
        <begin position="288"/>
        <end position="309"/>
    </location>
</feature>
<dbReference type="InterPro" id="IPR002656">
    <property type="entry name" value="Acyl_transf_3_dom"/>
</dbReference>
<reference evidence="4 5" key="1">
    <citation type="submission" date="2016-03" db="EMBL/GenBank/DDBJ databases">
        <title>Complete genome sequence of a soil Actinobacterium, Nocardioides dokdonensis FR1436.</title>
        <authorList>
            <person name="Kwon S.-K."/>
            <person name="Kim K."/>
            <person name="Kim J.F."/>
        </authorList>
    </citation>
    <scope>NUCLEOTIDE SEQUENCE [LARGE SCALE GENOMIC DNA]</scope>
    <source>
        <strain evidence="4 5">FR1436</strain>
    </source>
</reference>
<dbReference type="GO" id="GO:0016747">
    <property type="term" value="F:acyltransferase activity, transferring groups other than amino-acyl groups"/>
    <property type="evidence" value="ECO:0007669"/>
    <property type="project" value="InterPro"/>
</dbReference>